<keyword evidence="6" id="KW-1185">Reference proteome</keyword>
<dbReference type="GeneID" id="113999255"/>
<evidence type="ECO:0000313" key="6">
    <source>
        <dbReference type="Proteomes" id="UP000504627"/>
    </source>
</evidence>
<name>A0A6J2IF60_9PASS</name>
<dbReference type="PANTHER" id="PTHR21731">
    <property type="entry name" value="SYNAPTONEMAL COMPLEX CENTRAL ELEMENT PROTEIN 1-LIKE"/>
    <property type="match status" value="1"/>
</dbReference>
<dbReference type="GO" id="GO:0000795">
    <property type="term" value="C:synaptonemal complex"/>
    <property type="evidence" value="ECO:0007669"/>
    <property type="project" value="InterPro"/>
</dbReference>
<dbReference type="InterPro" id="IPR026676">
    <property type="entry name" value="SYCE1"/>
</dbReference>
<keyword evidence="2 4" id="KW-0175">Coiled coil</keyword>
<feature type="region of interest" description="Disordered" evidence="5">
    <location>
        <begin position="18"/>
        <end position="71"/>
    </location>
</feature>
<dbReference type="AlphaFoldDB" id="A0A6J2IF60"/>
<comment type="similarity">
    <text evidence="1">Belongs to the SYCE family.</text>
</comment>
<dbReference type="Pfam" id="PF15233">
    <property type="entry name" value="SYCE1"/>
    <property type="match status" value="1"/>
</dbReference>
<evidence type="ECO:0000256" key="1">
    <source>
        <dbReference type="ARBA" id="ARBA00010094"/>
    </source>
</evidence>
<accession>A0A6J2IF60</accession>
<evidence type="ECO:0000256" key="5">
    <source>
        <dbReference type="SAM" id="MobiDB-lite"/>
    </source>
</evidence>
<gene>
    <name evidence="7" type="primary">SYCE1</name>
</gene>
<evidence type="ECO:0000256" key="2">
    <source>
        <dbReference type="ARBA" id="ARBA00023054"/>
    </source>
</evidence>
<feature type="coiled-coil region" evidence="4">
    <location>
        <begin position="78"/>
        <end position="119"/>
    </location>
</feature>
<keyword evidence="3" id="KW-0469">Meiosis</keyword>
<dbReference type="CTD" id="93426"/>
<evidence type="ECO:0000313" key="7">
    <source>
        <dbReference type="RefSeq" id="XP_027598357.1"/>
    </source>
</evidence>
<organism evidence="6 7">
    <name type="scientific">Pipra filicauda</name>
    <name type="common">Wire-tailed manakin</name>
    <dbReference type="NCBI Taxonomy" id="649802"/>
    <lineage>
        <taxon>Eukaryota</taxon>
        <taxon>Metazoa</taxon>
        <taxon>Chordata</taxon>
        <taxon>Craniata</taxon>
        <taxon>Vertebrata</taxon>
        <taxon>Euteleostomi</taxon>
        <taxon>Archelosauria</taxon>
        <taxon>Archosauria</taxon>
        <taxon>Dinosauria</taxon>
        <taxon>Saurischia</taxon>
        <taxon>Theropoda</taxon>
        <taxon>Coelurosauria</taxon>
        <taxon>Aves</taxon>
        <taxon>Neognathae</taxon>
        <taxon>Neoaves</taxon>
        <taxon>Telluraves</taxon>
        <taxon>Australaves</taxon>
        <taxon>Passeriformes</taxon>
        <taxon>Pipridae</taxon>
        <taxon>Pipra</taxon>
    </lineage>
</organism>
<dbReference type="PANTHER" id="PTHR21731:SF1">
    <property type="entry name" value="SYNAPTONEMAL COMPLEX CENTRAL ELEMENT PROTEIN 1-LIKE"/>
    <property type="match status" value="1"/>
</dbReference>
<proteinExistence type="inferred from homology"/>
<reference evidence="7" key="1">
    <citation type="submission" date="2025-08" db="UniProtKB">
        <authorList>
            <consortium name="RefSeq"/>
        </authorList>
    </citation>
    <scope>IDENTIFICATION</scope>
    <source>
        <tissue evidence="7">Muscle</tissue>
    </source>
</reference>
<sequence length="290" mass="33526">MGGTSDRKWWEHLTEKAAAMDVDPPSEEFCGRDSPRPPCVPVSPRPRDKGFQSVPEGHVVPVSCPVPPSGPPGGVPRLEMLLKRIHSLQSARQTMEKELEEAQSRREGLCQDLEQLKQREAALEGVWQQVQDSLRTARLRRKEVEAEGQRRRGLCLERQQGLEGAEEQQEQLRHLRRECRREFWQQLETIIDEHKRLRDMHAPAHLEAELVQLESTKEKLLSLERCLMEIEEQVGPEAPAVTRLVEQEQEEVRQQLEVQLGLRDQELQRRDRLAEELKQLQLQLPGEAPE</sequence>
<evidence type="ECO:0000256" key="3">
    <source>
        <dbReference type="ARBA" id="ARBA00023254"/>
    </source>
</evidence>
<evidence type="ECO:0000256" key="4">
    <source>
        <dbReference type="SAM" id="Coils"/>
    </source>
</evidence>
<dbReference type="InParanoid" id="A0A6J2IF60"/>
<dbReference type="GO" id="GO:0007130">
    <property type="term" value="P:synaptonemal complex assembly"/>
    <property type="evidence" value="ECO:0007669"/>
    <property type="project" value="InterPro"/>
</dbReference>
<dbReference type="RefSeq" id="XP_027598357.1">
    <property type="nucleotide sequence ID" value="XM_027742556.2"/>
</dbReference>
<protein>
    <submittedName>
        <fullName evidence="7">Synaptonemal complex central element protein 1</fullName>
    </submittedName>
</protein>
<dbReference type="Proteomes" id="UP000504627">
    <property type="component" value="Unplaced"/>
</dbReference>